<evidence type="ECO:0000256" key="1">
    <source>
        <dbReference type="SAM" id="Phobius"/>
    </source>
</evidence>
<gene>
    <name evidence="2" type="ORF">FWILDA_LOCUS19508</name>
</gene>
<dbReference type="Proteomes" id="UP001153678">
    <property type="component" value="Unassembled WGS sequence"/>
</dbReference>
<sequence>ITHAIFIRPHIVLDSDSLCDKVLNHGKIFLMVATIADLLIDAYFAFRLIQHFRGKQNSTKDEQPYNYCDLRNPLLVSIAFAKHLGNIILSIEFVYPIIGFTIQTILFILLSCVVTYNVENSQSSNDLNDLENENENHEH</sequence>
<feature type="transmembrane region" description="Helical" evidence="1">
    <location>
        <begin position="97"/>
        <end position="118"/>
    </location>
</feature>
<accession>A0A9W4TAZ1</accession>
<protein>
    <submittedName>
        <fullName evidence="2">19717_t:CDS:1</fullName>
    </submittedName>
</protein>
<reference evidence="2" key="1">
    <citation type="submission" date="2022-08" db="EMBL/GenBank/DDBJ databases">
        <authorList>
            <person name="Kallberg Y."/>
            <person name="Tangrot J."/>
            <person name="Rosling A."/>
        </authorList>
    </citation>
    <scope>NUCLEOTIDE SEQUENCE</scope>
    <source>
        <strain evidence="2">Wild A</strain>
    </source>
</reference>
<keyword evidence="3" id="KW-1185">Reference proteome</keyword>
<dbReference type="EMBL" id="CAMKVN010024015">
    <property type="protein sequence ID" value="CAI2200318.1"/>
    <property type="molecule type" value="Genomic_DNA"/>
</dbReference>
<dbReference type="OrthoDB" id="2339686at2759"/>
<proteinExistence type="predicted"/>
<feature type="non-terminal residue" evidence="2">
    <location>
        <position position="1"/>
    </location>
</feature>
<dbReference type="AlphaFoldDB" id="A0A9W4TAZ1"/>
<keyword evidence="1" id="KW-0472">Membrane</keyword>
<keyword evidence="1" id="KW-0812">Transmembrane</keyword>
<feature type="non-terminal residue" evidence="2">
    <location>
        <position position="139"/>
    </location>
</feature>
<organism evidence="2 3">
    <name type="scientific">Funneliformis geosporum</name>
    <dbReference type="NCBI Taxonomy" id="1117311"/>
    <lineage>
        <taxon>Eukaryota</taxon>
        <taxon>Fungi</taxon>
        <taxon>Fungi incertae sedis</taxon>
        <taxon>Mucoromycota</taxon>
        <taxon>Glomeromycotina</taxon>
        <taxon>Glomeromycetes</taxon>
        <taxon>Glomerales</taxon>
        <taxon>Glomeraceae</taxon>
        <taxon>Funneliformis</taxon>
    </lineage>
</organism>
<comment type="caution">
    <text evidence="2">The sequence shown here is derived from an EMBL/GenBank/DDBJ whole genome shotgun (WGS) entry which is preliminary data.</text>
</comment>
<evidence type="ECO:0000313" key="3">
    <source>
        <dbReference type="Proteomes" id="UP001153678"/>
    </source>
</evidence>
<evidence type="ECO:0000313" key="2">
    <source>
        <dbReference type="EMBL" id="CAI2200318.1"/>
    </source>
</evidence>
<keyword evidence="1" id="KW-1133">Transmembrane helix</keyword>
<feature type="transmembrane region" description="Helical" evidence="1">
    <location>
        <begin position="28"/>
        <end position="49"/>
    </location>
</feature>
<name>A0A9W4TAZ1_9GLOM</name>